<evidence type="ECO:0000256" key="14">
    <source>
        <dbReference type="ARBA" id="ARBA00062253"/>
    </source>
</evidence>
<dbReference type="FunFam" id="3.30.413.10:FF:000003">
    <property type="entry name" value="Sulfite reductase [NADPH] hemoprotein beta-component"/>
    <property type="match status" value="1"/>
</dbReference>
<dbReference type="GO" id="GO:0051539">
    <property type="term" value="F:4 iron, 4 sulfur cluster binding"/>
    <property type="evidence" value="ECO:0007669"/>
    <property type="project" value="UniProtKB-KW"/>
</dbReference>
<dbReference type="Pfam" id="PF01077">
    <property type="entry name" value="NIR_SIR"/>
    <property type="match status" value="1"/>
</dbReference>
<dbReference type="SUPFAM" id="SSF56014">
    <property type="entry name" value="Nitrite and sulphite reductase 4Fe-4S domain-like"/>
    <property type="match status" value="2"/>
</dbReference>
<feature type="binding site" evidence="15">
    <location>
        <position position="440"/>
    </location>
    <ligand>
        <name>[4Fe-4S] cluster</name>
        <dbReference type="ChEBI" id="CHEBI:49883"/>
    </ligand>
</feature>
<dbReference type="InterPro" id="IPR045169">
    <property type="entry name" value="NO2/SO3_Rdtase_4Fe4S_prot"/>
</dbReference>
<dbReference type="PANTHER" id="PTHR11493">
    <property type="entry name" value="SULFITE REDUCTASE [NADPH] SUBUNIT BETA-RELATED"/>
    <property type="match status" value="1"/>
</dbReference>
<sequence length="570" mass="63796">MSEKHPGPLVVEGKLTDAERLKKQSNYLRGTIEKDLTDGLTGGFTGDNFLLIRFHGMYQQDDRDIRAERAEQKLEPRHAMMLRCRLPGGIITPTQWLAIDKFAEENTIYGSVRLTNRQTFQFHGILKGNVKPAHQMLSEVGLDALATANDVNRNVLCTSNPVESELHQEAYEWAKKLSEHLLPQTRAYAEIWLDKEKVATTDKEPILGETYLPRKFKTTVVVPPHNDVDLHANDLNFIAIAEKGKLVGFNLLVGGGLSIEHGNKATYARTASEFGYLPLDKTLAVAEAVVTTQRDWGNRTDRKNAKTKYTLERVGVETFKQEVERRAGITFAPIRPYEFTTRGDRFGWVKGIDKKWHLTLFIENGRLLDYPGRALKSGVAEIAKIHPGDFRLTANQNLIVAGVPEKLKDKIEAIARSHGLMENVTAQRENSMACVSFPTCPLAMAEAERFLPDFVTKVEGLMNKHGVGEEHIVLRVTGCPNGCGRAMLAEIGLVGKAPGRYNLHLGGNRTGTRIPAMYRENINEDEILASIDELVGRWATEREADEGFGDFTIRAGVVREVLDPARDFWE</sequence>
<keyword evidence="19" id="KW-1185">Reference proteome</keyword>
<keyword evidence="10 15" id="KW-0411">Iron-sulfur</keyword>
<dbReference type="InterPro" id="IPR005117">
    <property type="entry name" value="NiRdtase/SiRdtase_haem-b_fer"/>
</dbReference>
<feature type="domain" description="Nitrite/sulphite reductase 4Fe-4S" evidence="16">
    <location>
        <begin position="173"/>
        <end position="329"/>
    </location>
</feature>
<dbReference type="InterPro" id="IPR006066">
    <property type="entry name" value="NO2/SO3_Rdtase_FeS/sirohaem_BS"/>
</dbReference>
<dbReference type="InterPro" id="IPR045854">
    <property type="entry name" value="NO2/SO3_Rdtase_4Fe4S_sf"/>
</dbReference>
<accession>A0A9J6PV29</accession>
<dbReference type="Proteomes" id="UP001064262">
    <property type="component" value="Unassembled WGS sequence"/>
</dbReference>
<dbReference type="GO" id="GO:0004783">
    <property type="term" value="F:sulfite reductase (NADPH) activity"/>
    <property type="evidence" value="ECO:0007669"/>
    <property type="project" value="UniProtKB-UniRule"/>
</dbReference>
<dbReference type="PANTHER" id="PTHR11493:SF47">
    <property type="entry name" value="SULFITE REDUCTASE [NADPH] SUBUNIT BETA"/>
    <property type="match status" value="1"/>
</dbReference>
<evidence type="ECO:0000256" key="4">
    <source>
        <dbReference type="ARBA" id="ARBA00022605"/>
    </source>
</evidence>
<evidence type="ECO:0000256" key="5">
    <source>
        <dbReference type="ARBA" id="ARBA00022617"/>
    </source>
</evidence>
<comment type="cofactor">
    <cofactor evidence="15">
        <name>[4Fe-4S] cluster</name>
        <dbReference type="ChEBI" id="CHEBI:49883"/>
    </cofactor>
    <text evidence="15">Binds 1 [4Fe-4S] cluster per subunit.</text>
</comment>
<name>A0A9J6PV29_9GAMM</name>
<feature type="binding site" evidence="15">
    <location>
        <position position="479"/>
    </location>
    <ligand>
        <name>[4Fe-4S] cluster</name>
        <dbReference type="ChEBI" id="CHEBI:49883"/>
    </ligand>
</feature>
<dbReference type="HAMAP" id="MF_01540">
    <property type="entry name" value="CysI"/>
    <property type="match status" value="1"/>
</dbReference>
<evidence type="ECO:0000256" key="10">
    <source>
        <dbReference type="ARBA" id="ARBA00023014"/>
    </source>
</evidence>
<evidence type="ECO:0000256" key="2">
    <source>
        <dbReference type="ARBA" id="ARBA00010429"/>
    </source>
</evidence>
<keyword evidence="11 15" id="KW-0198">Cysteine biosynthesis</keyword>
<dbReference type="GO" id="GO:0009337">
    <property type="term" value="C:sulfite reductase complex (NADPH)"/>
    <property type="evidence" value="ECO:0007669"/>
    <property type="project" value="InterPro"/>
</dbReference>
<keyword evidence="6 15" id="KW-0479">Metal-binding</keyword>
<evidence type="ECO:0000256" key="3">
    <source>
        <dbReference type="ARBA" id="ARBA00022485"/>
    </source>
</evidence>
<proteinExistence type="inferred from homology"/>
<dbReference type="Gene3D" id="3.30.413.10">
    <property type="entry name" value="Sulfite Reductase Hemoprotein, domain 1"/>
    <property type="match status" value="2"/>
</dbReference>
<organism evidence="18 19">
    <name type="scientific">Winslowiella arboricola</name>
    <dbReference type="NCBI Taxonomy" id="2978220"/>
    <lineage>
        <taxon>Bacteria</taxon>
        <taxon>Pseudomonadati</taxon>
        <taxon>Pseudomonadota</taxon>
        <taxon>Gammaproteobacteria</taxon>
        <taxon>Enterobacterales</taxon>
        <taxon>Erwiniaceae</taxon>
        <taxon>Winslowiella</taxon>
    </lineage>
</organism>
<dbReference type="PRINTS" id="PR00397">
    <property type="entry name" value="SIROHAEM"/>
</dbReference>
<evidence type="ECO:0000256" key="11">
    <source>
        <dbReference type="ARBA" id="ARBA00023192"/>
    </source>
</evidence>
<feature type="binding site" description="axial binding residue" evidence="15">
    <location>
        <position position="483"/>
    </location>
    <ligand>
        <name>siroheme</name>
        <dbReference type="ChEBI" id="CHEBI:60052"/>
    </ligand>
    <ligandPart>
        <name>Fe</name>
        <dbReference type="ChEBI" id="CHEBI:18248"/>
    </ligandPart>
</feature>
<reference evidence="18" key="1">
    <citation type="submission" date="2022-09" db="EMBL/GenBank/DDBJ databases">
        <title>Winslowiella arboricola sp. nov., isolated from bleeding cankers on broadleaf hosts.</title>
        <authorList>
            <person name="Brady C."/>
            <person name="Kaur S."/>
            <person name="Crampton B."/>
            <person name="Maddock D."/>
            <person name="Arnold D."/>
            <person name="Denman S."/>
        </authorList>
    </citation>
    <scope>NUCLEOTIDE SEQUENCE</scope>
    <source>
        <strain evidence="18">BAC 15a-03b</strain>
    </source>
</reference>
<evidence type="ECO:0000256" key="13">
    <source>
        <dbReference type="ARBA" id="ARBA00057160"/>
    </source>
</evidence>
<comment type="similarity">
    <text evidence="2 15">Belongs to the nitrite and sulfite reductase 4Fe-4S domain family.</text>
</comment>
<dbReference type="PROSITE" id="PS00365">
    <property type="entry name" value="NIR_SIR"/>
    <property type="match status" value="1"/>
</dbReference>
<keyword evidence="8 15" id="KW-0560">Oxidoreductase</keyword>
<evidence type="ECO:0000256" key="6">
    <source>
        <dbReference type="ARBA" id="ARBA00022723"/>
    </source>
</evidence>
<evidence type="ECO:0000313" key="18">
    <source>
        <dbReference type="EMBL" id="MCU5777895.1"/>
    </source>
</evidence>
<feature type="binding site" evidence="15">
    <location>
        <position position="483"/>
    </location>
    <ligand>
        <name>[4Fe-4S] cluster</name>
        <dbReference type="ChEBI" id="CHEBI:49883"/>
    </ligand>
</feature>
<comment type="function">
    <text evidence="13 15">Component of the sulfite reductase complex that catalyzes the 6-electron reduction of sulfite to sulfide. This is one of several activities required for the biosynthesis of L-cysteine from sulfate.</text>
</comment>
<dbReference type="FunFam" id="3.30.413.10:FF:000004">
    <property type="entry name" value="Sulfite reductase [NADPH] hemoprotein beta-component"/>
    <property type="match status" value="1"/>
</dbReference>
<dbReference type="GO" id="GO:0019344">
    <property type="term" value="P:cysteine biosynthetic process"/>
    <property type="evidence" value="ECO:0007669"/>
    <property type="project" value="UniProtKB-KW"/>
</dbReference>
<dbReference type="InterPro" id="IPR036136">
    <property type="entry name" value="Nit/Sulf_reduc_fer-like_dom_sf"/>
</dbReference>
<dbReference type="Pfam" id="PF03460">
    <property type="entry name" value="NIR_SIR_ferr"/>
    <property type="match status" value="2"/>
</dbReference>
<dbReference type="GO" id="GO:0050661">
    <property type="term" value="F:NADP binding"/>
    <property type="evidence" value="ECO:0007669"/>
    <property type="project" value="InterPro"/>
</dbReference>
<comment type="pathway">
    <text evidence="1 15">Sulfur metabolism; hydrogen sulfide biosynthesis; hydrogen sulfide from sulfite (NADPH route): step 1/1.</text>
</comment>
<keyword evidence="7 15" id="KW-0521">NADP</keyword>
<evidence type="ECO:0000259" key="17">
    <source>
        <dbReference type="Pfam" id="PF03460"/>
    </source>
</evidence>
<gene>
    <name evidence="15 18" type="primary">cysI</name>
    <name evidence="18" type="ORF">N5923_10375</name>
</gene>
<comment type="subunit">
    <text evidence="14 15">Alpha(8)-beta(8). The alpha component is a flavoprotein, the beta component is a hemoprotein.</text>
</comment>
<protein>
    <recommendedName>
        <fullName evidence="15">Sulfite reductase [NADPH] hemoprotein beta-component</fullName>
        <shortName evidence="15">SiR-HP</shortName>
        <shortName evidence="15">SiRHP</shortName>
        <ecNumber evidence="15">1.8.1.2</ecNumber>
    </recommendedName>
</protein>
<feature type="domain" description="Nitrite/Sulfite reductase ferredoxin-like" evidence="17">
    <location>
        <begin position="353"/>
        <end position="415"/>
    </location>
</feature>
<evidence type="ECO:0000256" key="7">
    <source>
        <dbReference type="ARBA" id="ARBA00022857"/>
    </source>
</evidence>
<keyword evidence="4 15" id="KW-0028">Amino-acid biosynthesis</keyword>
<dbReference type="NCBIfam" id="TIGR02041">
    <property type="entry name" value="CysI"/>
    <property type="match status" value="1"/>
</dbReference>
<dbReference type="EMBL" id="JAODIM010000040">
    <property type="protein sequence ID" value="MCU5777895.1"/>
    <property type="molecule type" value="Genomic_DNA"/>
</dbReference>
<dbReference type="EC" id="1.8.1.2" evidence="15"/>
<keyword evidence="3 15" id="KW-0004">4Fe-4S</keyword>
<evidence type="ECO:0000256" key="1">
    <source>
        <dbReference type="ARBA" id="ARBA00004774"/>
    </source>
</evidence>
<evidence type="ECO:0000256" key="12">
    <source>
        <dbReference type="ARBA" id="ARBA00052219"/>
    </source>
</evidence>
<dbReference type="RefSeq" id="WP_267142361.1">
    <property type="nucleotide sequence ID" value="NZ_JAODIL010000069.1"/>
</dbReference>
<feature type="domain" description="Nitrite/Sulfite reductase ferredoxin-like" evidence="17">
    <location>
        <begin position="80"/>
        <end position="139"/>
    </location>
</feature>
<comment type="caution">
    <text evidence="18">The sequence shown here is derived from an EMBL/GenBank/DDBJ whole genome shotgun (WGS) entry which is preliminary data.</text>
</comment>
<feature type="binding site" evidence="15">
    <location>
        <position position="434"/>
    </location>
    <ligand>
        <name>[4Fe-4S] cluster</name>
        <dbReference type="ChEBI" id="CHEBI:49883"/>
    </ligand>
</feature>
<dbReference type="InterPro" id="IPR006067">
    <property type="entry name" value="NO2/SO3_Rdtase_4Fe4S_dom"/>
</dbReference>
<evidence type="ECO:0000256" key="8">
    <source>
        <dbReference type="ARBA" id="ARBA00023002"/>
    </source>
</evidence>
<comment type="cofactor">
    <cofactor evidence="15">
        <name>siroheme</name>
        <dbReference type="ChEBI" id="CHEBI:60052"/>
    </cofactor>
    <text evidence="15">Binds 1 siroheme per subunit.</text>
</comment>
<evidence type="ECO:0000256" key="9">
    <source>
        <dbReference type="ARBA" id="ARBA00023004"/>
    </source>
</evidence>
<dbReference type="InterPro" id="IPR011786">
    <property type="entry name" value="CysI"/>
</dbReference>
<dbReference type="GO" id="GO:0070814">
    <property type="term" value="P:hydrogen sulfide biosynthetic process"/>
    <property type="evidence" value="ECO:0007669"/>
    <property type="project" value="UniProtKB-UniRule"/>
</dbReference>
<dbReference type="AlphaFoldDB" id="A0A9J6PV29"/>
<dbReference type="GO" id="GO:0050311">
    <property type="term" value="F:sulfite reductase (ferredoxin) activity"/>
    <property type="evidence" value="ECO:0007669"/>
    <property type="project" value="TreeGrafter"/>
</dbReference>
<dbReference type="SUPFAM" id="SSF55124">
    <property type="entry name" value="Nitrite/Sulfite reductase N-terminal domain-like"/>
    <property type="match status" value="2"/>
</dbReference>
<dbReference type="GO" id="GO:0000103">
    <property type="term" value="P:sulfate assimilation"/>
    <property type="evidence" value="ECO:0007669"/>
    <property type="project" value="UniProtKB-UniRule"/>
</dbReference>
<dbReference type="NCBIfam" id="NF010029">
    <property type="entry name" value="PRK13504.1"/>
    <property type="match status" value="1"/>
</dbReference>
<dbReference type="GO" id="GO:0020037">
    <property type="term" value="F:heme binding"/>
    <property type="evidence" value="ECO:0007669"/>
    <property type="project" value="InterPro"/>
</dbReference>
<evidence type="ECO:0000256" key="15">
    <source>
        <dbReference type="HAMAP-Rule" id="MF_01540"/>
    </source>
</evidence>
<comment type="catalytic activity">
    <reaction evidence="12 15">
        <text>hydrogen sulfide + 3 NADP(+) + 3 H2O = sulfite + 3 NADPH + 4 H(+)</text>
        <dbReference type="Rhea" id="RHEA:13801"/>
        <dbReference type="ChEBI" id="CHEBI:15377"/>
        <dbReference type="ChEBI" id="CHEBI:15378"/>
        <dbReference type="ChEBI" id="CHEBI:17359"/>
        <dbReference type="ChEBI" id="CHEBI:29919"/>
        <dbReference type="ChEBI" id="CHEBI:57783"/>
        <dbReference type="ChEBI" id="CHEBI:58349"/>
        <dbReference type="EC" id="1.8.1.2"/>
    </reaction>
</comment>
<keyword evidence="5 15" id="KW-0349">Heme</keyword>
<keyword evidence="9 15" id="KW-0408">Iron</keyword>
<evidence type="ECO:0000259" key="16">
    <source>
        <dbReference type="Pfam" id="PF01077"/>
    </source>
</evidence>
<evidence type="ECO:0000313" key="19">
    <source>
        <dbReference type="Proteomes" id="UP001064262"/>
    </source>
</evidence>
<dbReference type="GO" id="GO:0046872">
    <property type="term" value="F:metal ion binding"/>
    <property type="evidence" value="ECO:0007669"/>
    <property type="project" value="UniProtKB-KW"/>
</dbReference>